<feature type="region of interest" description="Disordered" evidence="1">
    <location>
        <begin position="76"/>
        <end position="101"/>
    </location>
</feature>
<comment type="caution">
    <text evidence="2">The sequence shown here is derived from an EMBL/GenBank/DDBJ whole genome shotgun (WGS) entry which is preliminary data.</text>
</comment>
<keyword evidence="3" id="KW-1185">Reference proteome</keyword>
<name>A0A0V7ZSU0_9CYAN</name>
<evidence type="ECO:0000313" key="2">
    <source>
        <dbReference type="EMBL" id="KST67732.1"/>
    </source>
</evidence>
<reference evidence="2 3" key="1">
    <citation type="journal article" date="2015" name="Genome Announc.">
        <title>Draft Genome of the Euendolithic (true boring) Cyanobacterium Mastigocoleus testarum strain BC008.</title>
        <authorList>
            <person name="Guida B.S."/>
            <person name="Garcia-Pichel F."/>
        </authorList>
    </citation>
    <scope>NUCLEOTIDE SEQUENCE [LARGE SCALE GENOMIC DNA]</scope>
    <source>
        <strain evidence="2 3">BC008</strain>
    </source>
</reference>
<dbReference type="RefSeq" id="WP_058183626.1">
    <property type="nucleotide sequence ID" value="NZ_LMTZ01000085.1"/>
</dbReference>
<dbReference type="Proteomes" id="UP000053372">
    <property type="component" value="Unassembled WGS sequence"/>
</dbReference>
<accession>A0A0V7ZSU0</accession>
<protein>
    <submittedName>
        <fullName evidence="2">Uncharacterized protein</fullName>
    </submittedName>
</protein>
<organism evidence="2 3">
    <name type="scientific">Mastigocoleus testarum BC008</name>
    <dbReference type="NCBI Taxonomy" id="371196"/>
    <lineage>
        <taxon>Bacteria</taxon>
        <taxon>Bacillati</taxon>
        <taxon>Cyanobacteriota</taxon>
        <taxon>Cyanophyceae</taxon>
        <taxon>Nostocales</taxon>
        <taxon>Hapalosiphonaceae</taxon>
        <taxon>Mastigocoleus</taxon>
    </lineage>
</organism>
<evidence type="ECO:0000313" key="3">
    <source>
        <dbReference type="Proteomes" id="UP000053372"/>
    </source>
</evidence>
<evidence type="ECO:0000256" key="1">
    <source>
        <dbReference type="SAM" id="MobiDB-lite"/>
    </source>
</evidence>
<proteinExistence type="predicted"/>
<sequence length="101" mass="10592">MIISDLEISELMEVNHIVIGGSYAITNAQTFASSEFGYGSALGVAFGDQVFANTRTSTSIDKSKFSSNTFAFADAEAGGKSDSSSSFSSSTSISSNFTSKW</sequence>
<feature type="compositionally biased region" description="Low complexity" evidence="1">
    <location>
        <begin position="81"/>
        <end position="101"/>
    </location>
</feature>
<dbReference type="AlphaFoldDB" id="A0A0V7ZSU0"/>
<dbReference type="EMBL" id="LMTZ01000085">
    <property type="protein sequence ID" value="KST67732.1"/>
    <property type="molecule type" value="Genomic_DNA"/>
</dbReference>
<gene>
    <name evidence="2" type="ORF">BC008_44075</name>
</gene>